<keyword evidence="3" id="KW-1185">Reference proteome</keyword>
<feature type="chain" id="PRO_5039064101" evidence="1">
    <location>
        <begin position="30"/>
        <end position="100"/>
    </location>
</feature>
<evidence type="ECO:0000256" key="1">
    <source>
        <dbReference type="SAM" id="SignalP"/>
    </source>
</evidence>
<keyword evidence="1" id="KW-0732">Signal</keyword>
<dbReference type="EMBL" id="CP113088">
    <property type="protein sequence ID" value="WAC03751.1"/>
    <property type="molecule type" value="Genomic_DNA"/>
</dbReference>
<organism evidence="2 3">
    <name type="scientific">Lacinutrix neustonica</name>
    <dbReference type="NCBI Taxonomy" id="2980107"/>
    <lineage>
        <taxon>Bacteria</taxon>
        <taxon>Pseudomonadati</taxon>
        <taxon>Bacteroidota</taxon>
        <taxon>Flavobacteriia</taxon>
        <taxon>Flavobacteriales</taxon>
        <taxon>Flavobacteriaceae</taxon>
        <taxon>Lacinutrix</taxon>
    </lineage>
</organism>
<dbReference type="AlphaFoldDB" id="A0A9E8MZA4"/>
<sequence length="100" mass="10964">MKKRSLSRKSVILASFFLVFLSSMSYMHAQCPTVNNPNPLICDASGFTFNDLNAFATDNGDGVLWYSSLTGGNAFASTQLVQEGTYYAESNSEVVPHDRL</sequence>
<dbReference type="RefSeq" id="WP_267678386.1">
    <property type="nucleotide sequence ID" value="NZ_CP113088.1"/>
</dbReference>
<accession>A0A9E8MZA4</accession>
<feature type="signal peptide" evidence="1">
    <location>
        <begin position="1"/>
        <end position="29"/>
    </location>
</feature>
<name>A0A9E8MZA4_9FLAO</name>
<dbReference type="KEGG" id="lnu:N7U66_10165"/>
<evidence type="ECO:0000313" key="3">
    <source>
        <dbReference type="Proteomes" id="UP001164705"/>
    </source>
</evidence>
<protein>
    <submittedName>
        <fullName evidence="2">Uncharacterized protein</fullName>
    </submittedName>
</protein>
<dbReference type="Proteomes" id="UP001164705">
    <property type="component" value="Chromosome"/>
</dbReference>
<gene>
    <name evidence="2" type="ORF">N7U66_10165</name>
</gene>
<proteinExistence type="predicted"/>
<reference evidence="2" key="1">
    <citation type="submission" date="2022-11" db="EMBL/GenBank/DDBJ databases">
        <title>Lacinutrix neustonica HL-RS19T sp. nov., isolated from the surface microlayer sample of brackish Lake Shihwa.</title>
        <authorList>
            <person name="Choi J.Y."/>
            <person name="Hwang C.Y."/>
        </authorList>
    </citation>
    <scope>NUCLEOTIDE SEQUENCE</scope>
    <source>
        <strain evidence="2">HL-RS19</strain>
    </source>
</reference>
<evidence type="ECO:0000313" key="2">
    <source>
        <dbReference type="EMBL" id="WAC03751.1"/>
    </source>
</evidence>